<keyword evidence="9" id="KW-0762">Sugar transport</keyword>
<protein>
    <submittedName>
        <fullName evidence="9">Sugar transporter</fullName>
    </submittedName>
</protein>
<dbReference type="Proteomes" id="UP000024329">
    <property type="component" value="Unassembled WGS sequence"/>
</dbReference>
<feature type="transmembrane region" description="Helical" evidence="6">
    <location>
        <begin position="342"/>
        <end position="365"/>
    </location>
</feature>
<dbReference type="Gene3D" id="1.20.1250.20">
    <property type="entry name" value="MFS general substrate transporter like domains"/>
    <property type="match status" value="1"/>
</dbReference>
<dbReference type="OrthoDB" id="7584869at2"/>
<dbReference type="PANTHER" id="PTHR19432:SF35">
    <property type="entry name" value="SOLUTE CARRIER FAMILY 45 MEMBER 3 ISOFORM X1"/>
    <property type="match status" value="1"/>
</dbReference>
<dbReference type="Proteomes" id="UP000094626">
    <property type="component" value="Chromosome"/>
</dbReference>
<reference evidence="8" key="2">
    <citation type="submission" date="2016-08" db="EMBL/GenBank/DDBJ databases">
        <authorList>
            <person name="Seilhamer J.J."/>
        </authorList>
    </citation>
    <scope>NUCLEOTIDE SEQUENCE [LARGE SCALE GENOMIC DNA]</scope>
    <source>
        <strain evidence="8">SA1</strain>
    </source>
</reference>
<evidence type="ECO:0000313" key="9">
    <source>
        <dbReference type="EMBL" id="EZP81425.1"/>
    </source>
</evidence>
<dbReference type="InterPro" id="IPR011701">
    <property type="entry name" value="MFS"/>
</dbReference>
<feature type="transmembrane region" description="Helical" evidence="6">
    <location>
        <begin position="292"/>
        <end position="311"/>
    </location>
</feature>
<dbReference type="PROSITE" id="PS50850">
    <property type="entry name" value="MFS"/>
    <property type="match status" value="1"/>
</dbReference>
<dbReference type="EMBL" id="CP017075">
    <property type="protein sequence ID" value="AOR78610.1"/>
    <property type="molecule type" value="Genomic_DNA"/>
</dbReference>
<keyword evidence="3 6" id="KW-0812">Transmembrane</keyword>
<dbReference type="eggNOG" id="COG2211">
    <property type="taxonomic scope" value="Bacteria"/>
</dbReference>
<evidence type="ECO:0000259" key="7">
    <source>
        <dbReference type="PROSITE" id="PS50850"/>
    </source>
</evidence>
<keyword evidence="2" id="KW-0813">Transport</keyword>
<evidence type="ECO:0000313" key="10">
    <source>
        <dbReference type="Proteomes" id="UP000024329"/>
    </source>
</evidence>
<keyword evidence="4 6" id="KW-1133">Transmembrane helix</keyword>
<gene>
    <name evidence="8" type="ORF">BES08_10075</name>
    <name evidence="9" type="ORF">BV97_02642</name>
</gene>
<feature type="transmembrane region" description="Helical" evidence="6">
    <location>
        <begin position="180"/>
        <end position="201"/>
    </location>
</feature>
<dbReference type="PANTHER" id="PTHR19432">
    <property type="entry name" value="SUGAR TRANSPORTER"/>
    <property type="match status" value="1"/>
</dbReference>
<dbReference type="STRING" id="158500.BES08_10075"/>
<dbReference type="SUPFAM" id="SSF103473">
    <property type="entry name" value="MFS general substrate transporter"/>
    <property type="match status" value="1"/>
</dbReference>
<feature type="transmembrane region" description="Helical" evidence="6">
    <location>
        <begin position="318"/>
        <end position="336"/>
    </location>
</feature>
<name>A0A031JWX6_9SPHN</name>
<evidence type="ECO:0000313" key="8">
    <source>
        <dbReference type="EMBL" id="AOR78610.1"/>
    </source>
</evidence>
<evidence type="ECO:0000256" key="3">
    <source>
        <dbReference type="ARBA" id="ARBA00022692"/>
    </source>
</evidence>
<dbReference type="EMBL" id="JFYZ01000012">
    <property type="protein sequence ID" value="EZP81425.1"/>
    <property type="molecule type" value="Genomic_DNA"/>
</dbReference>
<dbReference type="InterPro" id="IPR036259">
    <property type="entry name" value="MFS_trans_sf"/>
</dbReference>
<feature type="transmembrane region" description="Helical" evidence="6">
    <location>
        <begin position="247"/>
        <end position="272"/>
    </location>
</feature>
<dbReference type="RefSeq" id="WP_008829253.1">
    <property type="nucleotide sequence ID" value="NZ_CP017075.1"/>
</dbReference>
<reference evidence="9 10" key="1">
    <citation type="submission" date="2014-03" db="EMBL/GenBank/DDBJ databases">
        <title>Whole genome sequence of Novosphingobium resinovorum KF1.</title>
        <authorList>
            <person name="Gan H.M."/>
            <person name="Gan H.Y."/>
            <person name="Chew T.H."/>
            <person name="Savka M.A."/>
        </authorList>
    </citation>
    <scope>NUCLEOTIDE SEQUENCE [LARGE SCALE GENOMIC DNA]</scope>
    <source>
        <strain evidence="9 10">KF1</strain>
    </source>
</reference>
<organism evidence="9 10">
    <name type="scientific">Novosphingobium resinovorum</name>
    <dbReference type="NCBI Taxonomy" id="158500"/>
    <lineage>
        <taxon>Bacteria</taxon>
        <taxon>Pseudomonadati</taxon>
        <taxon>Pseudomonadota</taxon>
        <taxon>Alphaproteobacteria</taxon>
        <taxon>Sphingomonadales</taxon>
        <taxon>Sphingomonadaceae</taxon>
        <taxon>Novosphingobium</taxon>
    </lineage>
</organism>
<evidence type="ECO:0000256" key="6">
    <source>
        <dbReference type="SAM" id="Phobius"/>
    </source>
</evidence>
<evidence type="ECO:0000313" key="11">
    <source>
        <dbReference type="Proteomes" id="UP000094626"/>
    </source>
</evidence>
<dbReference type="GO" id="GO:0016020">
    <property type="term" value="C:membrane"/>
    <property type="evidence" value="ECO:0007669"/>
    <property type="project" value="UniProtKB-SubCell"/>
</dbReference>
<dbReference type="Pfam" id="PF07690">
    <property type="entry name" value="MFS_1"/>
    <property type="match status" value="1"/>
</dbReference>
<feature type="transmembrane region" description="Helical" evidence="6">
    <location>
        <begin position="51"/>
        <end position="70"/>
    </location>
</feature>
<feature type="transmembrane region" description="Helical" evidence="6">
    <location>
        <begin position="82"/>
        <end position="99"/>
    </location>
</feature>
<sequence>MPFGLKPHLSLPRIVEMNLGFFGLQFSFGLQQANMGPIYGYLGASEGRMPLLWLAGPVTGLIIQPLIGAMSDRTRSRLGRRTPYFLIGAILCSLSLLAMPNSSTLWMAAGLLWVLDAGNNVTMEPYRAYVADRLAPHQRPTGFMVQSAFTGLAHTLSYLAPSIMATFVDRDLLGPNGIPVIVRMAFVIGAVLSISTVIWSITRVPELPLTPEEQERIAASPLTLPATLREVRDAVVEMPRPMRQLALAMLCQWYAMMVYWQYIAFAISRSLFGTGDVHSARFREAVLTEQQLGALYNSVAFVAAIGLIPVVSRFGARSVHVGCLAASGLSMLVIPSTSELPLLGLLMIGIGFGWAGMMGNTYVILADSIPPQRNGIYMGVFNLFIVIPMLIEALTMPLIYGPILGNDPRNALILAGLLMVAGAIATVFVEAGGRPEPKLATN</sequence>
<proteinExistence type="predicted"/>
<dbReference type="InterPro" id="IPR020846">
    <property type="entry name" value="MFS_dom"/>
</dbReference>
<feature type="transmembrane region" description="Helical" evidence="6">
    <location>
        <begin position="411"/>
        <end position="429"/>
    </location>
</feature>
<evidence type="ECO:0000256" key="4">
    <source>
        <dbReference type="ARBA" id="ARBA00022989"/>
    </source>
</evidence>
<dbReference type="GO" id="GO:0022857">
    <property type="term" value="F:transmembrane transporter activity"/>
    <property type="evidence" value="ECO:0007669"/>
    <property type="project" value="InterPro"/>
</dbReference>
<dbReference type="KEGG" id="nre:BES08_10075"/>
<evidence type="ECO:0000256" key="2">
    <source>
        <dbReference type="ARBA" id="ARBA00022448"/>
    </source>
</evidence>
<keyword evidence="11" id="KW-1185">Reference proteome</keyword>
<feature type="transmembrane region" description="Helical" evidence="6">
    <location>
        <begin position="377"/>
        <end position="399"/>
    </location>
</feature>
<evidence type="ECO:0000256" key="1">
    <source>
        <dbReference type="ARBA" id="ARBA00004141"/>
    </source>
</evidence>
<dbReference type="PATRIC" id="fig|158500.4.peg.2701"/>
<feature type="domain" description="Major facilitator superfamily (MFS) profile" evidence="7">
    <location>
        <begin position="13"/>
        <end position="434"/>
    </location>
</feature>
<dbReference type="AlphaFoldDB" id="A0A031JWX6"/>
<reference evidence="11" key="3">
    <citation type="journal article" date="2017" name="J. Biotechnol.">
        <title>Complete genome sequence of Novosphingobium resinovorum SA1, a versatile xenobiotic-degrading bacterium capable of utilizing sulfanilic acid.</title>
        <authorList>
            <person name="Hegedus B."/>
            <person name="Kos P.B."/>
            <person name="Balint B."/>
            <person name="Maroti G."/>
            <person name="Gan H.M."/>
            <person name="Perei K."/>
            <person name="Rakhely G."/>
        </authorList>
    </citation>
    <scope>NUCLEOTIDE SEQUENCE [LARGE SCALE GENOMIC DNA]</scope>
    <source>
        <strain evidence="11">SA1</strain>
    </source>
</reference>
<comment type="subcellular location">
    <subcellularLocation>
        <location evidence="1">Membrane</location>
        <topology evidence="1">Multi-pass membrane protein</topology>
    </subcellularLocation>
</comment>
<evidence type="ECO:0000256" key="5">
    <source>
        <dbReference type="ARBA" id="ARBA00023136"/>
    </source>
</evidence>
<accession>A0A031JWX6</accession>
<keyword evidence="5 6" id="KW-0472">Membrane</keyword>